<protein>
    <submittedName>
        <fullName evidence="1">Uncharacterized protein</fullName>
    </submittedName>
</protein>
<dbReference type="Gene3D" id="3.30.160.20">
    <property type="match status" value="1"/>
</dbReference>
<proteinExistence type="predicted"/>
<evidence type="ECO:0000313" key="2">
    <source>
        <dbReference type="Proteomes" id="UP000030693"/>
    </source>
</evidence>
<organism evidence="1">
    <name type="scientific">Fonticula alba</name>
    <name type="common">Slime mold</name>
    <dbReference type="NCBI Taxonomy" id="691883"/>
    <lineage>
        <taxon>Eukaryota</taxon>
        <taxon>Rotosphaerida</taxon>
        <taxon>Fonticulaceae</taxon>
        <taxon>Fonticula</taxon>
    </lineage>
</organism>
<gene>
    <name evidence="1" type="ORF">H696_04484</name>
</gene>
<dbReference type="RefSeq" id="XP_009496636.1">
    <property type="nucleotide sequence ID" value="XM_009498361.1"/>
</dbReference>
<dbReference type="SUPFAM" id="SSF110916">
    <property type="entry name" value="Peptidyl-tRNA hydrolase domain-like"/>
    <property type="match status" value="1"/>
</dbReference>
<dbReference type="AlphaFoldDB" id="A0A058Z489"/>
<evidence type="ECO:0000313" key="1">
    <source>
        <dbReference type="EMBL" id="KCV69065.1"/>
    </source>
</evidence>
<dbReference type="GeneID" id="20529209"/>
<keyword evidence="2" id="KW-1185">Reference proteome</keyword>
<accession>A0A058Z489</accession>
<sequence length="250" mass="27582">MAKAIGRRVPAQPAAAGRLAPGLQAGKELLPSETLWSEADLEDARQFDVDNLRILFAFEYYFKVRYFPGRMPDVEQTRFGPRGKSVPRHYTKVEVRLPLDVGPRLPKYVRHNLQHMAAGRLNEHGEVVFRSDAFMLQYSNYEACVRQFELLLRAAAALPGPAPTPRQERIIALCGLPLRAPFHACISSPGLSSSGDTNPRLMLGLRSWSLRVSPSPPPRTPACLPACLPVSASHSLFAPPHGNGLSSRAR</sequence>
<dbReference type="EMBL" id="KB932207">
    <property type="protein sequence ID" value="KCV69065.1"/>
    <property type="molecule type" value="Genomic_DNA"/>
</dbReference>
<dbReference type="Proteomes" id="UP000030693">
    <property type="component" value="Unassembled WGS sequence"/>
</dbReference>
<name>A0A058Z489_FONAL</name>
<reference evidence="1" key="1">
    <citation type="submission" date="2013-04" db="EMBL/GenBank/DDBJ databases">
        <title>The Genome Sequence of Fonticula alba ATCC 38817.</title>
        <authorList>
            <consortium name="The Broad Institute Genomics Platform"/>
            <person name="Russ C."/>
            <person name="Cuomo C."/>
            <person name="Burger G."/>
            <person name="Gray M.W."/>
            <person name="Holland P.W.H."/>
            <person name="King N."/>
            <person name="Lang F.B.F."/>
            <person name="Roger A.J."/>
            <person name="Ruiz-Trillo I."/>
            <person name="Brown M."/>
            <person name="Walker B."/>
            <person name="Young S."/>
            <person name="Zeng Q."/>
            <person name="Gargeya S."/>
            <person name="Fitzgerald M."/>
            <person name="Haas B."/>
            <person name="Abouelleil A."/>
            <person name="Allen A.W."/>
            <person name="Alvarado L."/>
            <person name="Arachchi H.M."/>
            <person name="Berlin A.M."/>
            <person name="Chapman S.B."/>
            <person name="Gainer-Dewar J."/>
            <person name="Goldberg J."/>
            <person name="Griggs A."/>
            <person name="Gujja S."/>
            <person name="Hansen M."/>
            <person name="Howarth C."/>
            <person name="Imamovic A."/>
            <person name="Ireland A."/>
            <person name="Larimer J."/>
            <person name="McCowan C."/>
            <person name="Murphy C."/>
            <person name="Pearson M."/>
            <person name="Poon T.W."/>
            <person name="Priest M."/>
            <person name="Roberts A."/>
            <person name="Saif S."/>
            <person name="Shea T."/>
            <person name="Sisk P."/>
            <person name="Sykes S."/>
            <person name="Wortman J."/>
            <person name="Nusbaum C."/>
            <person name="Birren B."/>
        </authorList>
    </citation>
    <scope>NUCLEOTIDE SEQUENCE [LARGE SCALE GENOMIC DNA]</scope>
    <source>
        <strain evidence="1">ATCC 38817</strain>
    </source>
</reference>